<dbReference type="STRING" id="91626.A0A0C9MXN3"/>
<accession>A0A0C9MXN3</accession>
<dbReference type="Gene3D" id="1.10.443.20">
    <property type="entry name" value="Centromere DNA-binding protein complex CBF3 subunit, domain 2"/>
    <property type="match status" value="1"/>
</dbReference>
<sequence length="202" mass="22627">MQKVVPNHPVWKHEVFSDPLYTNFKRELEAAANAEADQEQLVMQRLIPVIERQLANINDHQHANYEQLIEIVKNLTLQVSDISTGRAPLQINLNWPQGSNTPTVSTSSSSSVLNQSSINTAATPTAITGNTPTTASSTSHLVQYRLSRGLTTFTDLWKEWTEGLGGNHSVGYYGANCPNWYLKDKTFYITKEEAYENKQSLC</sequence>
<evidence type="ECO:0000313" key="2">
    <source>
        <dbReference type="Proteomes" id="UP000053815"/>
    </source>
</evidence>
<dbReference type="Proteomes" id="UP000053815">
    <property type="component" value="Unassembled WGS sequence"/>
</dbReference>
<reference evidence="1" key="1">
    <citation type="submission" date="2014-09" db="EMBL/GenBank/DDBJ databases">
        <title>Draft genome sequence of an oleaginous Mucoromycotina fungus Mucor ambiguus NBRC6742.</title>
        <authorList>
            <person name="Takeda I."/>
            <person name="Yamane N."/>
            <person name="Morita T."/>
            <person name="Tamano K."/>
            <person name="Machida M."/>
            <person name="Baker S."/>
            <person name="Koike H."/>
        </authorList>
    </citation>
    <scope>NUCLEOTIDE SEQUENCE</scope>
    <source>
        <strain evidence="1">NBRC 6742</strain>
    </source>
</reference>
<dbReference type="InterPro" id="IPR038279">
    <property type="entry name" value="Ndc10_dom2_sf"/>
</dbReference>
<keyword evidence="2" id="KW-1185">Reference proteome</keyword>
<proteinExistence type="predicted"/>
<dbReference type="GO" id="GO:0003677">
    <property type="term" value="F:DNA binding"/>
    <property type="evidence" value="ECO:0007669"/>
    <property type="project" value="InterPro"/>
</dbReference>
<dbReference type="OrthoDB" id="2287578at2759"/>
<name>A0A0C9MXN3_9FUNG</name>
<protein>
    <submittedName>
        <fullName evidence="1">Uncharacterized protein</fullName>
    </submittedName>
</protein>
<dbReference type="EMBL" id="DF836431">
    <property type="protein sequence ID" value="GAN06958.1"/>
    <property type="molecule type" value="Genomic_DNA"/>
</dbReference>
<gene>
    <name evidence="1" type="ORF">MAM1_0142c06448</name>
</gene>
<evidence type="ECO:0000313" key="1">
    <source>
        <dbReference type="EMBL" id="GAN06958.1"/>
    </source>
</evidence>
<organism evidence="1">
    <name type="scientific">Mucor ambiguus</name>
    <dbReference type="NCBI Taxonomy" id="91626"/>
    <lineage>
        <taxon>Eukaryota</taxon>
        <taxon>Fungi</taxon>
        <taxon>Fungi incertae sedis</taxon>
        <taxon>Mucoromycota</taxon>
        <taxon>Mucoromycotina</taxon>
        <taxon>Mucoromycetes</taxon>
        <taxon>Mucorales</taxon>
        <taxon>Mucorineae</taxon>
        <taxon>Mucoraceae</taxon>
        <taxon>Mucor</taxon>
    </lineage>
</organism>
<dbReference type="AlphaFoldDB" id="A0A0C9MXN3"/>